<dbReference type="EMBL" id="FAOZ01000002">
    <property type="protein sequence ID" value="CUU54386.1"/>
    <property type="molecule type" value="Genomic_DNA"/>
</dbReference>
<dbReference type="Pfam" id="PF11222">
    <property type="entry name" value="DUF3017"/>
    <property type="match status" value="1"/>
</dbReference>
<keyword evidence="2" id="KW-0812">Transmembrane</keyword>
<proteinExistence type="predicted"/>
<evidence type="ECO:0000256" key="1">
    <source>
        <dbReference type="SAM" id="MobiDB-lite"/>
    </source>
</evidence>
<evidence type="ECO:0008006" key="5">
    <source>
        <dbReference type="Google" id="ProtNLM"/>
    </source>
</evidence>
<feature type="compositionally biased region" description="Basic and acidic residues" evidence="1">
    <location>
        <begin position="137"/>
        <end position="153"/>
    </location>
</feature>
<gene>
    <name evidence="3" type="ORF">Ga0074812_102396</name>
</gene>
<name>A0A0S4QGZ0_9ACTN</name>
<feature type="transmembrane region" description="Helical" evidence="2">
    <location>
        <begin position="228"/>
        <end position="248"/>
    </location>
</feature>
<evidence type="ECO:0000313" key="4">
    <source>
        <dbReference type="Proteomes" id="UP000198802"/>
    </source>
</evidence>
<keyword evidence="2" id="KW-1133">Transmembrane helix</keyword>
<organism evidence="3 4">
    <name type="scientific">Parafrankia irregularis</name>
    <dbReference type="NCBI Taxonomy" id="795642"/>
    <lineage>
        <taxon>Bacteria</taxon>
        <taxon>Bacillati</taxon>
        <taxon>Actinomycetota</taxon>
        <taxon>Actinomycetes</taxon>
        <taxon>Frankiales</taxon>
        <taxon>Frankiaceae</taxon>
        <taxon>Parafrankia</taxon>
    </lineage>
</organism>
<dbReference type="InterPro" id="IPR021385">
    <property type="entry name" value="DUF3017"/>
</dbReference>
<keyword evidence="4" id="KW-1185">Reference proteome</keyword>
<reference evidence="4" key="1">
    <citation type="submission" date="2015-11" db="EMBL/GenBank/DDBJ databases">
        <authorList>
            <person name="Varghese N."/>
        </authorList>
    </citation>
    <scope>NUCLEOTIDE SEQUENCE [LARGE SCALE GENOMIC DNA]</scope>
    <source>
        <strain evidence="4">DSM 45899</strain>
    </source>
</reference>
<feature type="compositionally biased region" description="Basic and acidic residues" evidence="1">
    <location>
        <begin position="11"/>
        <end position="25"/>
    </location>
</feature>
<feature type="transmembrane region" description="Helical" evidence="2">
    <location>
        <begin position="171"/>
        <end position="191"/>
    </location>
</feature>
<protein>
    <recommendedName>
        <fullName evidence="5">DUF3017 domain-containing protein</fullName>
    </recommendedName>
</protein>
<feature type="transmembrane region" description="Helical" evidence="2">
    <location>
        <begin position="197"/>
        <end position="216"/>
    </location>
</feature>
<evidence type="ECO:0000313" key="3">
    <source>
        <dbReference type="EMBL" id="CUU54386.1"/>
    </source>
</evidence>
<accession>A0A0S4QGZ0</accession>
<keyword evidence="2" id="KW-0472">Membrane</keyword>
<feature type="region of interest" description="Disordered" evidence="1">
    <location>
        <begin position="1"/>
        <end position="168"/>
    </location>
</feature>
<dbReference type="Proteomes" id="UP000198802">
    <property type="component" value="Unassembled WGS sequence"/>
</dbReference>
<evidence type="ECO:0000256" key="2">
    <source>
        <dbReference type="SAM" id="Phobius"/>
    </source>
</evidence>
<feature type="compositionally biased region" description="Basic and acidic residues" evidence="1">
    <location>
        <begin position="87"/>
        <end position="102"/>
    </location>
</feature>
<dbReference type="AlphaFoldDB" id="A0A0S4QGZ0"/>
<sequence length="255" mass="26324">MTDSALGAWDRPQREDVGQRPERPRSAWMTPAAAYPDTRPTAGPAAVPPDGWPARRDLDQPHPGGRWAAPLPTGPSFGDPHLSGGDGHGERHGRSDRPERRPSGAAPVGPAPVSPGPASTSLGPSGAGLSGAGPSRPRPDRSGPPRAERHEGSEGPSGGPRSSGPPSNGRFGKMLFVAVLGGVTLGLLLVTQDYWRRGLLTVGGVLLVASALRLCLPTRKVGMLAVRGRLFDTVTLVVLGLGVIVLTLEVPHVGG</sequence>